<dbReference type="GO" id="GO:0043565">
    <property type="term" value="F:sequence-specific DNA binding"/>
    <property type="evidence" value="ECO:0007669"/>
    <property type="project" value="TreeGrafter"/>
</dbReference>
<dbReference type="RefSeq" id="WP_138591409.1">
    <property type="nucleotide sequence ID" value="NZ_PNBW01000005.1"/>
</dbReference>
<comment type="caution">
    <text evidence="6">The sequence shown here is derived from an EMBL/GenBank/DDBJ whole genome shotgun (WGS) entry which is preliminary data.</text>
</comment>
<dbReference type="Gene3D" id="1.10.10.10">
    <property type="entry name" value="Winged helix-like DNA-binding domain superfamily/Winged helix DNA-binding domain"/>
    <property type="match status" value="1"/>
</dbReference>
<evidence type="ECO:0000256" key="2">
    <source>
        <dbReference type="ARBA" id="ARBA00023015"/>
    </source>
</evidence>
<name>A0A5S3V9X7_9GAMM</name>
<dbReference type="PANTHER" id="PTHR30537">
    <property type="entry name" value="HTH-TYPE TRANSCRIPTIONAL REGULATOR"/>
    <property type="match status" value="1"/>
</dbReference>
<comment type="similarity">
    <text evidence="1">Belongs to the LysR transcriptional regulatory family.</text>
</comment>
<reference evidence="8 9" key="1">
    <citation type="submission" date="2018-01" db="EMBL/GenBank/DDBJ databases">
        <authorList>
            <person name="Paulsen S."/>
            <person name="Gram L.K."/>
        </authorList>
    </citation>
    <scope>NUCLEOTIDE SEQUENCE [LARGE SCALE GENOMIC DNA]</scope>
    <source>
        <strain evidence="6 9">S3790</strain>
        <strain evidence="7 8">S3895</strain>
    </source>
</reference>
<sequence>MWQGLDVFLAVVEHGSFSKAANVLDVSTSYVSRQIQQLEQRLGTILIHRTTRAQNLTDSGREYAVKLKVIQQELIDATNHIQGIQRQPKGLIRLSGAGDFVANRIAPVVAEFLQRYPEVSIEFDFNNRNIDLVEEGVDLAIRFGRLQDSNLIARKLCHRPMSLVASPNYITHHSPPIHPYELANHNCLIAINNRWRFNIAQQVEEVKVVGNWRSNNPHAILSACKQGLGIAHLAQDIVAESIKSGQLVYLLPEFQVQDNATWLVYPRKDLMPYRVRLLIGFLLEHFS</sequence>
<evidence type="ECO:0000256" key="4">
    <source>
        <dbReference type="ARBA" id="ARBA00023163"/>
    </source>
</evidence>
<organism evidence="6 9">
    <name type="scientific">Pseudoalteromonas aurantia</name>
    <dbReference type="NCBI Taxonomy" id="43654"/>
    <lineage>
        <taxon>Bacteria</taxon>
        <taxon>Pseudomonadati</taxon>
        <taxon>Pseudomonadota</taxon>
        <taxon>Gammaproteobacteria</taxon>
        <taxon>Alteromonadales</taxon>
        <taxon>Pseudoalteromonadaceae</taxon>
        <taxon>Pseudoalteromonas</taxon>
    </lineage>
</organism>
<dbReference type="Pfam" id="PF03466">
    <property type="entry name" value="LysR_substrate"/>
    <property type="match status" value="1"/>
</dbReference>
<dbReference type="GO" id="GO:0006351">
    <property type="term" value="P:DNA-templated transcription"/>
    <property type="evidence" value="ECO:0007669"/>
    <property type="project" value="TreeGrafter"/>
</dbReference>
<dbReference type="SUPFAM" id="SSF53850">
    <property type="entry name" value="Periplasmic binding protein-like II"/>
    <property type="match status" value="1"/>
</dbReference>
<dbReference type="Pfam" id="PF00126">
    <property type="entry name" value="HTH_1"/>
    <property type="match status" value="1"/>
</dbReference>
<proteinExistence type="inferred from homology"/>
<dbReference type="Gene3D" id="3.40.190.290">
    <property type="match status" value="1"/>
</dbReference>
<evidence type="ECO:0000313" key="6">
    <source>
        <dbReference type="EMBL" id="TMO68720.1"/>
    </source>
</evidence>
<dbReference type="InterPro" id="IPR036388">
    <property type="entry name" value="WH-like_DNA-bd_sf"/>
</dbReference>
<dbReference type="EMBL" id="PNBX01000030">
    <property type="protein sequence ID" value="TMO68720.1"/>
    <property type="molecule type" value="Genomic_DNA"/>
</dbReference>
<dbReference type="PROSITE" id="PS50931">
    <property type="entry name" value="HTH_LYSR"/>
    <property type="match status" value="1"/>
</dbReference>
<dbReference type="SUPFAM" id="SSF46785">
    <property type="entry name" value="Winged helix' DNA-binding domain"/>
    <property type="match status" value="1"/>
</dbReference>
<dbReference type="Proteomes" id="UP000307217">
    <property type="component" value="Unassembled WGS sequence"/>
</dbReference>
<dbReference type="CDD" id="cd08422">
    <property type="entry name" value="PBP2_CrgA_like"/>
    <property type="match status" value="1"/>
</dbReference>
<keyword evidence="3" id="KW-0238">DNA-binding</keyword>
<gene>
    <name evidence="6" type="ORF">CWC19_08100</name>
    <name evidence="7" type="ORF">CWC20_00680</name>
</gene>
<dbReference type="InterPro" id="IPR005119">
    <property type="entry name" value="LysR_subst-bd"/>
</dbReference>
<evidence type="ECO:0000256" key="3">
    <source>
        <dbReference type="ARBA" id="ARBA00023125"/>
    </source>
</evidence>
<evidence type="ECO:0000313" key="9">
    <source>
        <dbReference type="Proteomes" id="UP000307217"/>
    </source>
</evidence>
<dbReference type="InterPro" id="IPR036390">
    <property type="entry name" value="WH_DNA-bd_sf"/>
</dbReference>
<dbReference type="PANTHER" id="PTHR30537:SF5">
    <property type="entry name" value="HTH-TYPE TRANSCRIPTIONAL ACTIVATOR TTDR-RELATED"/>
    <property type="match status" value="1"/>
</dbReference>
<dbReference type="FunFam" id="1.10.10.10:FF:000001">
    <property type="entry name" value="LysR family transcriptional regulator"/>
    <property type="match status" value="1"/>
</dbReference>
<keyword evidence="8" id="KW-1185">Reference proteome</keyword>
<accession>A0A5S3V9X7</accession>
<dbReference type="AlphaFoldDB" id="A0A5S3V9X7"/>
<dbReference type="EMBL" id="PNBW01000005">
    <property type="protein sequence ID" value="TMO78955.1"/>
    <property type="molecule type" value="Genomic_DNA"/>
</dbReference>
<keyword evidence="2" id="KW-0805">Transcription regulation</keyword>
<dbReference type="InterPro" id="IPR058163">
    <property type="entry name" value="LysR-type_TF_proteobact-type"/>
</dbReference>
<evidence type="ECO:0000313" key="7">
    <source>
        <dbReference type="EMBL" id="TMO78955.1"/>
    </source>
</evidence>
<keyword evidence="4" id="KW-0804">Transcription</keyword>
<dbReference type="GO" id="GO:0003700">
    <property type="term" value="F:DNA-binding transcription factor activity"/>
    <property type="evidence" value="ECO:0007669"/>
    <property type="project" value="InterPro"/>
</dbReference>
<dbReference type="InterPro" id="IPR000847">
    <property type="entry name" value="LysR_HTH_N"/>
</dbReference>
<evidence type="ECO:0000256" key="1">
    <source>
        <dbReference type="ARBA" id="ARBA00009437"/>
    </source>
</evidence>
<reference evidence="6" key="3">
    <citation type="submission" date="2019-09" db="EMBL/GenBank/DDBJ databases">
        <title>Co-occurence of chitin degradation, pigmentation and bioactivity in marine Pseudoalteromonas.</title>
        <authorList>
            <person name="Sonnenschein E.C."/>
            <person name="Bech P.K."/>
        </authorList>
    </citation>
    <scope>NUCLEOTIDE SEQUENCE</scope>
    <source>
        <strain evidence="6">S3790</strain>
        <strain evidence="8">S3895</strain>
    </source>
</reference>
<reference evidence="9" key="2">
    <citation type="submission" date="2019-06" db="EMBL/GenBank/DDBJ databases">
        <title>Co-occurence of chitin degradation, pigmentation and bioactivity in marine Pseudoalteromonas.</title>
        <authorList>
            <person name="Sonnenschein E.C."/>
            <person name="Bech P.K."/>
        </authorList>
    </citation>
    <scope>NUCLEOTIDE SEQUENCE [LARGE SCALE GENOMIC DNA]</scope>
    <source>
        <strain evidence="9">S3790</strain>
        <strain evidence="7">S3895</strain>
    </source>
</reference>
<feature type="domain" description="HTH lysR-type" evidence="5">
    <location>
        <begin position="1"/>
        <end position="57"/>
    </location>
</feature>
<evidence type="ECO:0000313" key="8">
    <source>
        <dbReference type="Proteomes" id="UP000307164"/>
    </source>
</evidence>
<dbReference type="Proteomes" id="UP000307164">
    <property type="component" value="Unassembled WGS sequence"/>
</dbReference>
<dbReference type="OrthoDB" id="9786526at2"/>
<protein>
    <submittedName>
        <fullName evidence="6">LysR family transcriptional regulator</fullName>
    </submittedName>
</protein>
<evidence type="ECO:0000259" key="5">
    <source>
        <dbReference type="PROSITE" id="PS50931"/>
    </source>
</evidence>